<dbReference type="SMART" id="SM00192">
    <property type="entry name" value="LDLa"/>
    <property type="match status" value="4"/>
</dbReference>
<reference evidence="10 12" key="2">
    <citation type="journal article" date="2013" name="Nature">
        <title>Insights into bilaterian evolution from three spiralian genomes.</title>
        <authorList>
            <person name="Simakov O."/>
            <person name="Marletaz F."/>
            <person name="Cho S.J."/>
            <person name="Edsinger-Gonzales E."/>
            <person name="Havlak P."/>
            <person name="Hellsten U."/>
            <person name="Kuo D.H."/>
            <person name="Larsson T."/>
            <person name="Lv J."/>
            <person name="Arendt D."/>
            <person name="Savage R."/>
            <person name="Osoegawa K."/>
            <person name="de Jong P."/>
            <person name="Grimwood J."/>
            <person name="Chapman J.A."/>
            <person name="Shapiro H."/>
            <person name="Aerts A."/>
            <person name="Otillar R.P."/>
            <person name="Terry A.Y."/>
            <person name="Boore J.L."/>
            <person name="Grigoriev I.V."/>
            <person name="Lindberg D.R."/>
            <person name="Seaver E.C."/>
            <person name="Weisblat D.A."/>
            <person name="Putnam N.H."/>
            <person name="Rokhsar D.S."/>
        </authorList>
    </citation>
    <scope>NUCLEOTIDE SEQUENCE</scope>
</reference>
<gene>
    <name evidence="11" type="primary">20212837</name>
    <name evidence="10" type="ORF">HELRODRAFT_193978</name>
</gene>
<sequence>MRDDCLHSEFRCKHSGVCLKNVPRITCDGLIDCPPGEDETDCDAVNFDMYGGDEDYDRGYSGVERSCLLWGGHWCAVSQTCIPASKKCDGVFHCSDYSDELECSPSAHLSSVEDYGDDDYDELFPAEYAGSMYTKCREGHKIILKLEVCDGEKDCSDGSDEEDCDEKKKKKLCGPDEFSCPDMCIPETFVCDDYHDCFDGSDEKNCSLKKEICKTPFKICNGTCQLVHELCEDALDATCATESHPLCNVCHWGRCSQLCRNVDLKPVCSCRDGYELERDNFTCTSKYFYTGKPYLLFAGRHDIKKIDIYLPAPSKTAA</sequence>
<dbReference type="InterPro" id="IPR023415">
    <property type="entry name" value="LDLR_class-A_CS"/>
</dbReference>
<keyword evidence="7" id="KW-0675">Receptor</keyword>
<evidence type="ECO:0000256" key="4">
    <source>
        <dbReference type="ARBA" id="ARBA00022989"/>
    </source>
</evidence>
<feature type="disulfide bond" evidence="9">
    <location>
        <begin position="149"/>
        <end position="164"/>
    </location>
</feature>
<keyword evidence="5" id="KW-0472">Membrane</keyword>
<keyword evidence="3" id="KW-0677">Repeat</keyword>
<evidence type="ECO:0000313" key="11">
    <source>
        <dbReference type="EnsemblMetazoa" id="HelroP193978"/>
    </source>
</evidence>
<dbReference type="InterPro" id="IPR051221">
    <property type="entry name" value="LDLR-related"/>
</dbReference>
<dbReference type="CTD" id="20212837"/>
<accession>T1FVJ1</accession>
<dbReference type="AlphaFoldDB" id="T1FVJ1"/>
<dbReference type="EMBL" id="KB097599">
    <property type="protein sequence ID" value="ESN93590.1"/>
    <property type="molecule type" value="Genomic_DNA"/>
</dbReference>
<evidence type="ECO:0000256" key="5">
    <source>
        <dbReference type="ARBA" id="ARBA00023136"/>
    </source>
</evidence>
<dbReference type="Gene3D" id="4.10.400.10">
    <property type="entry name" value="Low-density Lipoprotein Receptor"/>
    <property type="match status" value="4"/>
</dbReference>
<reference evidence="11" key="3">
    <citation type="submission" date="2015-06" db="UniProtKB">
        <authorList>
            <consortium name="EnsemblMetazoa"/>
        </authorList>
    </citation>
    <scope>IDENTIFICATION</scope>
</reference>
<evidence type="ECO:0000256" key="2">
    <source>
        <dbReference type="ARBA" id="ARBA00022692"/>
    </source>
</evidence>
<evidence type="ECO:0008006" key="13">
    <source>
        <dbReference type="Google" id="ProtNLM"/>
    </source>
</evidence>
<dbReference type="eggNOG" id="KOG1215">
    <property type="taxonomic scope" value="Eukaryota"/>
</dbReference>
<dbReference type="PROSITE" id="PS01209">
    <property type="entry name" value="LDLRA_1"/>
    <property type="match status" value="1"/>
</dbReference>
<dbReference type="Pfam" id="PF00057">
    <property type="entry name" value="Ldl_recept_a"/>
    <property type="match status" value="3"/>
</dbReference>
<dbReference type="PROSITE" id="PS50068">
    <property type="entry name" value="LDLRA_2"/>
    <property type="match status" value="3"/>
</dbReference>
<keyword evidence="8" id="KW-0325">Glycoprotein</keyword>
<dbReference type="InParanoid" id="T1FVJ1"/>
<dbReference type="KEGG" id="hro:HELRODRAFT_193978"/>
<dbReference type="GO" id="GO:0016020">
    <property type="term" value="C:membrane"/>
    <property type="evidence" value="ECO:0007669"/>
    <property type="project" value="UniProtKB-SubCell"/>
</dbReference>
<dbReference type="STRING" id="6412.T1FVJ1"/>
<reference evidence="12" key="1">
    <citation type="submission" date="2012-12" db="EMBL/GenBank/DDBJ databases">
        <authorList>
            <person name="Hellsten U."/>
            <person name="Grimwood J."/>
            <person name="Chapman J.A."/>
            <person name="Shapiro H."/>
            <person name="Aerts A."/>
            <person name="Otillar R.P."/>
            <person name="Terry A.Y."/>
            <person name="Boore J.L."/>
            <person name="Simakov O."/>
            <person name="Marletaz F."/>
            <person name="Cho S.-J."/>
            <person name="Edsinger-Gonzales E."/>
            <person name="Havlak P."/>
            <person name="Kuo D.-H."/>
            <person name="Larsson T."/>
            <person name="Lv J."/>
            <person name="Arendt D."/>
            <person name="Savage R."/>
            <person name="Osoegawa K."/>
            <person name="de Jong P."/>
            <person name="Lindberg D.R."/>
            <person name="Seaver E.C."/>
            <person name="Weisblat D.A."/>
            <person name="Putnam N.H."/>
            <person name="Grigoriev I.V."/>
            <person name="Rokhsar D.S."/>
        </authorList>
    </citation>
    <scope>NUCLEOTIDE SEQUENCE</scope>
</reference>
<evidence type="ECO:0000256" key="9">
    <source>
        <dbReference type="PROSITE-ProRule" id="PRU00124"/>
    </source>
</evidence>
<keyword evidence="2" id="KW-0812">Transmembrane</keyword>
<dbReference type="InterPro" id="IPR036055">
    <property type="entry name" value="LDL_receptor-like_sf"/>
</dbReference>
<evidence type="ECO:0000313" key="12">
    <source>
        <dbReference type="Proteomes" id="UP000015101"/>
    </source>
</evidence>
<keyword evidence="6 9" id="KW-1015">Disulfide bond</keyword>
<dbReference type="EnsemblMetazoa" id="HelroT193978">
    <property type="protein sequence ID" value="HelroP193978"/>
    <property type="gene ID" value="HelroG193978"/>
</dbReference>
<comment type="subcellular location">
    <subcellularLocation>
        <location evidence="1">Membrane</location>
        <topology evidence="1">Single-pass membrane protein</topology>
    </subcellularLocation>
</comment>
<evidence type="ECO:0000256" key="7">
    <source>
        <dbReference type="ARBA" id="ARBA00023170"/>
    </source>
</evidence>
<proteinExistence type="predicted"/>
<evidence type="ECO:0000313" key="10">
    <source>
        <dbReference type="EMBL" id="ESN93590.1"/>
    </source>
</evidence>
<dbReference type="HOGENOM" id="CLU_875962_0_0_1"/>
<feature type="disulfide bond" evidence="9">
    <location>
        <begin position="191"/>
        <end position="206"/>
    </location>
</feature>
<dbReference type="GeneID" id="20212837"/>
<dbReference type="InterPro" id="IPR002172">
    <property type="entry name" value="LDrepeatLR_classA_rpt"/>
</dbReference>
<dbReference type="SUPFAM" id="SSF57424">
    <property type="entry name" value="LDL receptor-like module"/>
    <property type="match status" value="4"/>
</dbReference>
<name>T1FVJ1_HELRO</name>
<keyword evidence="12" id="KW-1185">Reference proteome</keyword>
<dbReference type="PANTHER" id="PTHR22722">
    <property type="entry name" value="LOW-DENSITY LIPOPROTEIN RECEPTOR-RELATED PROTEIN 2-RELATED"/>
    <property type="match status" value="1"/>
</dbReference>
<dbReference type="Proteomes" id="UP000015101">
    <property type="component" value="Unassembled WGS sequence"/>
</dbReference>
<evidence type="ECO:0000256" key="1">
    <source>
        <dbReference type="ARBA" id="ARBA00004167"/>
    </source>
</evidence>
<protein>
    <recommendedName>
        <fullName evidence="13">EGF-like domain-containing protein</fullName>
    </recommendedName>
</protein>
<feature type="disulfide bond" evidence="9">
    <location>
        <begin position="27"/>
        <end position="42"/>
    </location>
</feature>
<evidence type="ECO:0000256" key="8">
    <source>
        <dbReference type="ARBA" id="ARBA00023180"/>
    </source>
</evidence>
<dbReference type="CDD" id="cd00112">
    <property type="entry name" value="LDLa"/>
    <property type="match status" value="2"/>
</dbReference>
<evidence type="ECO:0000256" key="6">
    <source>
        <dbReference type="ARBA" id="ARBA00023157"/>
    </source>
</evidence>
<dbReference type="Gene3D" id="2.10.25.10">
    <property type="entry name" value="Laminin"/>
    <property type="match status" value="1"/>
</dbReference>
<dbReference type="EMBL" id="AMQM01007323">
    <property type="status" value="NOT_ANNOTATED_CDS"/>
    <property type="molecule type" value="Genomic_DNA"/>
</dbReference>
<dbReference type="OrthoDB" id="10062665at2759"/>
<organism evidence="11 12">
    <name type="scientific">Helobdella robusta</name>
    <name type="common">Californian leech</name>
    <dbReference type="NCBI Taxonomy" id="6412"/>
    <lineage>
        <taxon>Eukaryota</taxon>
        <taxon>Metazoa</taxon>
        <taxon>Spiralia</taxon>
        <taxon>Lophotrochozoa</taxon>
        <taxon>Annelida</taxon>
        <taxon>Clitellata</taxon>
        <taxon>Hirudinea</taxon>
        <taxon>Rhynchobdellida</taxon>
        <taxon>Glossiphoniidae</taxon>
        <taxon>Helobdella</taxon>
    </lineage>
</organism>
<comment type="caution">
    <text evidence="9">Lacks conserved residue(s) required for the propagation of feature annotation.</text>
</comment>
<dbReference type="PANTHER" id="PTHR22722:SF5">
    <property type="entry name" value="LOW-DENSITY LIPOPROTEIN RECEPTOR-RELATED PROTEIN 1B"/>
    <property type="match status" value="1"/>
</dbReference>
<evidence type="ECO:0000256" key="3">
    <source>
        <dbReference type="ARBA" id="ARBA00022737"/>
    </source>
</evidence>
<keyword evidence="4" id="KW-1133">Transmembrane helix</keyword>
<dbReference type="PRINTS" id="PR00261">
    <property type="entry name" value="LDLRECEPTOR"/>
</dbReference>
<dbReference type="RefSeq" id="XP_009028234.1">
    <property type="nucleotide sequence ID" value="XM_009029986.1"/>
</dbReference>